<name>A0A1L9RJR8_ASPWE</name>
<dbReference type="AlphaFoldDB" id="A0A1L9RJR8"/>
<dbReference type="RefSeq" id="XP_040688820.1">
    <property type="nucleotide sequence ID" value="XM_040835292.1"/>
</dbReference>
<keyword evidence="2" id="KW-1185">Reference proteome</keyword>
<dbReference type="VEuPathDB" id="FungiDB:ASPWEDRAFT_40318"/>
<reference evidence="2" key="1">
    <citation type="journal article" date="2017" name="Genome Biol.">
        <title>Comparative genomics reveals high biological diversity and specific adaptations in the industrially and medically important fungal genus Aspergillus.</title>
        <authorList>
            <person name="de Vries R.P."/>
            <person name="Riley R."/>
            <person name="Wiebenga A."/>
            <person name="Aguilar-Osorio G."/>
            <person name="Amillis S."/>
            <person name="Uchima C.A."/>
            <person name="Anderluh G."/>
            <person name="Asadollahi M."/>
            <person name="Askin M."/>
            <person name="Barry K."/>
            <person name="Battaglia E."/>
            <person name="Bayram O."/>
            <person name="Benocci T."/>
            <person name="Braus-Stromeyer S.A."/>
            <person name="Caldana C."/>
            <person name="Canovas D."/>
            <person name="Cerqueira G.C."/>
            <person name="Chen F."/>
            <person name="Chen W."/>
            <person name="Choi C."/>
            <person name="Clum A."/>
            <person name="Dos Santos R.A."/>
            <person name="Damasio A.R."/>
            <person name="Diallinas G."/>
            <person name="Emri T."/>
            <person name="Fekete E."/>
            <person name="Flipphi M."/>
            <person name="Freyberg S."/>
            <person name="Gallo A."/>
            <person name="Gournas C."/>
            <person name="Habgood R."/>
            <person name="Hainaut M."/>
            <person name="Harispe M.L."/>
            <person name="Henrissat B."/>
            <person name="Hilden K.S."/>
            <person name="Hope R."/>
            <person name="Hossain A."/>
            <person name="Karabika E."/>
            <person name="Karaffa L."/>
            <person name="Karanyi Z."/>
            <person name="Krasevec N."/>
            <person name="Kuo A."/>
            <person name="Kusch H."/>
            <person name="LaButti K."/>
            <person name="Lagendijk E.L."/>
            <person name="Lapidus A."/>
            <person name="Levasseur A."/>
            <person name="Lindquist E."/>
            <person name="Lipzen A."/>
            <person name="Logrieco A.F."/>
            <person name="MacCabe A."/>
            <person name="Maekelae M.R."/>
            <person name="Malavazi I."/>
            <person name="Melin P."/>
            <person name="Meyer V."/>
            <person name="Mielnichuk N."/>
            <person name="Miskei M."/>
            <person name="Molnar A.P."/>
            <person name="Mule G."/>
            <person name="Ngan C.Y."/>
            <person name="Orejas M."/>
            <person name="Orosz E."/>
            <person name="Ouedraogo J.P."/>
            <person name="Overkamp K.M."/>
            <person name="Park H.-S."/>
            <person name="Perrone G."/>
            <person name="Piumi F."/>
            <person name="Punt P.J."/>
            <person name="Ram A.F."/>
            <person name="Ramon A."/>
            <person name="Rauscher S."/>
            <person name="Record E."/>
            <person name="Riano-Pachon D.M."/>
            <person name="Robert V."/>
            <person name="Roehrig J."/>
            <person name="Ruller R."/>
            <person name="Salamov A."/>
            <person name="Salih N.S."/>
            <person name="Samson R.A."/>
            <person name="Sandor E."/>
            <person name="Sanguinetti M."/>
            <person name="Schuetze T."/>
            <person name="Sepcic K."/>
            <person name="Shelest E."/>
            <person name="Sherlock G."/>
            <person name="Sophianopoulou V."/>
            <person name="Squina F.M."/>
            <person name="Sun H."/>
            <person name="Susca A."/>
            <person name="Todd R.B."/>
            <person name="Tsang A."/>
            <person name="Unkles S.E."/>
            <person name="van de Wiele N."/>
            <person name="van Rossen-Uffink D."/>
            <person name="Oliveira J.V."/>
            <person name="Vesth T.C."/>
            <person name="Visser J."/>
            <person name="Yu J.-H."/>
            <person name="Zhou M."/>
            <person name="Andersen M.R."/>
            <person name="Archer D.B."/>
            <person name="Baker S.E."/>
            <person name="Benoit I."/>
            <person name="Brakhage A.A."/>
            <person name="Braus G.H."/>
            <person name="Fischer R."/>
            <person name="Frisvad J.C."/>
            <person name="Goldman G.H."/>
            <person name="Houbraken J."/>
            <person name="Oakley B."/>
            <person name="Pocsi I."/>
            <person name="Scazzocchio C."/>
            <person name="Seiboth B."/>
            <person name="vanKuyk P.A."/>
            <person name="Wortman J."/>
            <person name="Dyer P.S."/>
            <person name="Grigoriev I.V."/>
        </authorList>
    </citation>
    <scope>NUCLEOTIDE SEQUENCE [LARGE SCALE GENOMIC DNA]</scope>
    <source>
        <strain evidence="2">DTO 134E9</strain>
    </source>
</reference>
<accession>A0A1L9RJR8</accession>
<dbReference type="EMBL" id="KV878212">
    <property type="protein sequence ID" value="OJJ35144.1"/>
    <property type="molecule type" value="Genomic_DNA"/>
</dbReference>
<evidence type="ECO:0000313" key="2">
    <source>
        <dbReference type="Proteomes" id="UP000184383"/>
    </source>
</evidence>
<proteinExistence type="predicted"/>
<organism evidence="1 2">
    <name type="scientific">Aspergillus wentii DTO 134E9</name>
    <dbReference type="NCBI Taxonomy" id="1073089"/>
    <lineage>
        <taxon>Eukaryota</taxon>
        <taxon>Fungi</taxon>
        <taxon>Dikarya</taxon>
        <taxon>Ascomycota</taxon>
        <taxon>Pezizomycotina</taxon>
        <taxon>Eurotiomycetes</taxon>
        <taxon>Eurotiomycetidae</taxon>
        <taxon>Eurotiales</taxon>
        <taxon>Aspergillaceae</taxon>
        <taxon>Aspergillus</taxon>
        <taxon>Aspergillus subgen. Cremei</taxon>
    </lineage>
</organism>
<gene>
    <name evidence="1" type="ORF">ASPWEDRAFT_40318</name>
</gene>
<dbReference type="GeneID" id="63751140"/>
<sequence length="123" mass="13811">MISTTSANPYPKCLVHERAYVPTMTFMPRSRSPISSTPVDACVTGIIEHKSIEVTSGQNPHHGFEMLYIYWCGSSLDKIHLTCKSIERTTLSISAMALQTHPFDTLSRDILSAAHCQKYIPRR</sequence>
<protein>
    <submittedName>
        <fullName evidence="1">Uncharacterized protein</fullName>
    </submittedName>
</protein>
<evidence type="ECO:0000313" key="1">
    <source>
        <dbReference type="EMBL" id="OJJ35144.1"/>
    </source>
</evidence>
<dbReference type="Proteomes" id="UP000184383">
    <property type="component" value="Unassembled WGS sequence"/>
</dbReference>